<sequence>MAEVEEFIYDVQFELIGTDGIVFGEEVKIGDFKLKSEKFGVGFKIVGTTTIKLDRYDHRLARELAIKKIQQELLPLLVLASNEGYVIDKLTMNLRPIVRRDGKKCEYYVGKYDISQS</sequence>
<gene>
    <name evidence="1" type="ordered locus">Arcpr_1762</name>
</gene>
<dbReference type="STRING" id="572546.Arcpr_1762"/>
<keyword evidence="2" id="KW-1185">Reference proteome</keyword>
<evidence type="ECO:0000313" key="2">
    <source>
        <dbReference type="Proteomes" id="UP000001901"/>
    </source>
</evidence>
<protein>
    <submittedName>
        <fullName evidence="1">Uncharacterized protein</fullName>
    </submittedName>
</protein>
<dbReference type="Proteomes" id="UP000001901">
    <property type="component" value="Chromosome"/>
</dbReference>
<dbReference type="RefSeq" id="WP_012941141.1">
    <property type="nucleotide sequence ID" value="NC_013741.1"/>
</dbReference>
<organism evidence="1 2">
    <name type="scientific">Archaeoglobus profundus (strain DSM 5631 / JCM 9629 / NBRC 100127 / Av18)</name>
    <dbReference type="NCBI Taxonomy" id="572546"/>
    <lineage>
        <taxon>Archaea</taxon>
        <taxon>Methanobacteriati</taxon>
        <taxon>Methanobacteriota</taxon>
        <taxon>Archaeoglobi</taxon>
        <taxon>Archaeoglobales</taxon>
        <taxon>Archaeoglobaceae</taxon>
        <taxon>Archaeoglobus</taxon>
    </lineage>
</organism>
<dbReference type="GeneID" id="8740457"/>
<evidence type="ECO:0000313" key="1">
    <source>
        <dbReference type="EMBL" id="ADB58806.1"/>
    </source>
</evidence>
<dbReference type="KEGG" id="apo:Arcpr_1762"/>
<accession>D2RFB2</accession>
<dbReference type="EMBL" id="CP001857">
    <property type="protein sequence ID" value="ADB58806.1"/>
    <property type="molecule type" value="Genomic_DNA"/>
</dbReference>
<dbReference type="PaxDb" id="572546-Arcpr_1762"/>
<name>D2RFB2_ARCPA</name>
<proteinExistence type="predicted"/>
<dbReference type="HOGENOM" id="CLU_2079296_0_0_2"/>
<dbReference type="AlphaFoldDB" id="D2RFB2"/>
<reference evidence="1 2" key="1">
    <citation type="journal article" date="2010" name="Stand. Genomic Sci.">
        <title>Complete genome sequence of Archaeoglobus profundus type strain (AV18).</title>
        <authorList>
            <person name="von Jan M."/>
            <person name="Lapidus A."/>
            <person name="Del Rio T.G."/>
            <person name="Copeland A."/>
            <person name="Tice H."/>
            <person name="Cheng J.F."/>
            <person name="Lucas S."/>
            <person name="Chen F."/>
            <person name="Nolan M."/>
            <person name="Goodwin L."/>
            <person name="Han C."/>
            <person name="Pitluck S."/>
            <person name="Liolios K."/>
            <person name="Ivanova N."/>
            <person name="Mavromatis K."/>
            <person name="Ovchinnikova G."/>
            <person name="Chertkov O."/>
            <person name="Pati A."/>
            <person name="Chen A."/>
            <person name="Palaniappan K."/>
            <person name="Land M."/>
            <person name="Hauser L."/>
            <person name="Chang Y.J."/>
            <person name="Jeffries C.D."/>
            <person name="Saunders E."/>
            <person name="Brettin T."/>
            <person name="Detter J.C."/>
            <person name="Chain P."/>
            <person name="Eichinger K."/>
            <person name="Huber H."/>
            <person name="Spring S."/>
            <person name="Rohde M."/>
            <person name="Goker M."/>
            <person name="Wirth R."/>
            <person name="Woyke T."/>
            <person name="Bristow J."/>
            <person name="Eisen J.A."/>
            <person name="Markowitz V."/>
            <person name="Hugenholtz P."/>
            <person name="Kyrpides N.C."/>
            <person name="Klenk H.P."/>
        </authorList>
    </citation>
    <scope>NUCLEOTIDE SEQUENCE [LARGE SCALE GENOMIC DNA]</scope>
    <source>
        <strain evidence="2">DSM 5631 / JCM 9629 / NBRC 100127 / Av18</strain>
    </source>
</reference>